<feature type="transmembrane region" description="Helical" evidence="1">
    <location>
        <begin position="7"/>
        <end position="26"/>
    </location>
</feature>
<dbReference type="EMBL" id="CP062957">
    <property type="protein sequence ID" value="QOW64897.1"/>
    <property type="molecule type" value="Genomic_DNA"/>
</dbReference>
<feature type="domain" description="Transglycosylase SLT" evidence="2">
    <location>
        <begin position="61"/>
        <end position="176"/>
    </location>
</feature>
<evidence type="ECO:0000259" key="2">
    <source>
        <dbReference type="Pfam" id="PF01464"/>
    </source>
</evidence>
<keyword evidence="1" id="KW-0472">Membrane</keyword>
<dbReference type="Proteomes" id="UP000516421">
    <property type="component" value="Plasmid p1"/>
</dbReference>
<evidence type="ECO:0000259" key="3">
    <source>
        <dbReference type="Pfam" id="PF01551"/>
    </source>
</evidence>
<keyword evidence="1" id="KW-1133">Transmembrane helix</keyword>
<accession>A0A7S7AZL2</accession>
<geneLocation type="plasmid" evidence="4 5">
    <name>p1</name>
</geneLocation>
<dbReference type="SUPFAM" id="SSF51261">
    <property type="entry name" value="Duplicated hybrid motif"/>
    <property type="match status" value="1"/>
</dbReference>
<keyword evidence="5" id="KW-1185">Reference proteome</keyword>
<dbReference type="CDD" id="cd12797">
    <property type="entry name" value="M23_peptidase"/>
    <property type="match status" value="1"/>
</dbReference>
<dbReference type="PANTHER" id="PTHR37423">
    <property type="entry name" value="SOLUBLE LYTIC MUREIN TRANSGLYCOSYLASE-RELATED"/>
    <property type="match status" value="1"/>
</dbReference>
<keyword evidence="4" id="KW-0614">Plasmid</keyword>
<dbReference type="SUPFAM" id="SSF53955">
    <property type="entry name" value="Lysozyme-like"/>
    <property type="match status" value="1"/>
</dbReference>
<organism evidence="4 5">
    <name type="scientific">Rothia amarae</name>
    <dbReference type="NCBI Taxonomy" id="169480"/>
    <lineage>
        <taxon>Bacteria</taxon>
        <taxon>Bacillati</taxon>
        <taxon>Actinomycetota</taxon>
        <taxon>Actinomycetes</taxon>
        <taxon>Micrococcales</taxon>
        <taxon>Micrococcaceae</taxon>
        <taxon>Rothia</taxon>
    </lineage>
</organism>
<keyword evidence="1" id="KW-0812">Transmembrane</keyword>
<dbReference type="InterPro" id="IPR008258">
    <property type="entry name" value="Transglycosylase_SLT_dom_1"/>
</dbReference>
<reference evidence="4 5" key="1">
    <citation type="submission" date="2020-09" db="EMBL/GenBank/DDBJ databases">
        <title>Investigation of environmental microbe.</title>
        <authorList>
            <person name="Ou Y."/>
            <person name="Kang Q."/>
        </authorList>
    </citation>
    <scope>NUCLEOTIDE SEQUENCE [LARGE SCALE GENOMIC DNA]</scope>
    <source>
        <strain evidence="4 5">KJZ-9</strain>
        <plasmid evidence="4 5">p1</plasmid>
    </source>
</reference>
<feature type="domain" description="M23ase beta-sheet core" evidence="3">
    <location>
        <begin position="238"/>
        <end position="335"/>
    </location>
</feature>
<dbReference type="InterPro" id="IPR023346">
    <property type="entry name" value="Lysozyme-like_dom_sf"/>
</dbReference>
<proteinExistence type="predicted"/>
<name>A0A7S7AZL2_9MICC</name>
<dbReference type="PANTHER" id="PTHR37423:SF2">
    <property type="entry name" value="MEMBRANE-BOUND LYTIC MUREIN TRANSGLYCOSYLASE C"/>
    <property type="match status" value="1"/>
</dbReference>
<gene>
    <name evidence="4" type="ORF">IDM48_11420</name>
</gene>
<evidence type="ECO:0000313" key="5">
    <source>
        <dbReference type="Proteomes" id="UP000516421"/>
    </source>
</evidence>
<dbReference type="AlphaFoldDB" id="A0A7S7AZL2"/>
<dbReference type="InterPro" id="IPR016047">
    <property type="entry name" value="M23ase_b-sheet_dom"/>
</dbReference>
<evidence type="ECO:0000313" key="4">
    <source>
        <dbReference type="EMBL" id="QOW64897.1"/>
    </source>
</evidence>
<protein>
    <submittedName>
        <fullName evidence="4">Transglycosylase SLT domain-containing protein</fullName>
    </submittedName>
</protein>
<dbReference type="RefSeq" id="WP_202939929.1">
    <property type="nucleotide sequence ID" value="NZ_CP062957.1"/>
</dbReference>
<dbReference type="Pfam" id="PF01551">
    <property type="entry name" value="Peptidase_M23"/>
    <property type="match status" value="1"/>
</dbReference>
<dbReference type="CDD" id="cd00254">
    <property type="entry name" value="LT-like"/>
    <property type="match status" value="1"/>
</dbReference>
<dbReference type="Gene3D" id="2.70.70.10">
    <property type="entry name" value="Glucose Permease (Domain IIA)"/>
    <property type="match status" value="1"/>
</dbReference>
<dbReference type="Pfam" id="PF01464">
    <property type="entry name" value="SLT"/>
    <property type="match status" value="1"/>
</dbReference>
<dbReference type="InterPro" id="IPR011055">
    <property type="entry name" value="Dup_hybrid_motif"/>
</dbReference>
<dbReference type="Gene3D" id="1.10.530.10">
    <property type="match status" value="1"/>
</dbReference>
<dbReference type="KEGG" id="rama:IDM48_11420"/>
<sequence>MGNATKTSTIIIGSTIALFLGVGTLWQPPQETPVACNDTTINAANNKTGNTINVPDEYKEPIKKAAQTAGLPESTVAAQIQAESQFDRMAGSPAGAQGPAQFLPSTFAKYSNGDIHNIEDSMEAYGKYMADLKKIVKPFAGDDPNKLIRLTLAAYNAGPGNVSQYKDVPPFPETKNYVEKITSGAQMKFTGGCKQVSGAKAWNGDLGKGEWTNPLPGGQFTSGFGRRNVPGLPAWAQMHAGVDLATGSGYGPQGTVIAPTDLKITGIYGKDGCVLGTMTAEPHFRMAFCHMDDYQVKAGDEIKKGTEMGRESNHAGSVGALVISHLHFEIHKPGDDYTDSNFNPYDGTAIDPEPILKEKGALGGR</sequence>
<evidence type="ECO:0000256" key="1">
    <source>
        <dbReference type="SAM" id="Phobius"/>
    </source>
</evidence>